<feature type="region of interest" description="Disordered" evidence="1">
    <location>
        <begin position="50"/>
        <end position="104"/>
    </location>
</feature>
<accession>A0AAV2QVN3</accession>
<feature type="region of interest" description="Disordered" evidence="1">
    <location>
        <begin position="363"/>
        <end position="489"/>
    </location>
</feature>
<evidence type="ECO:0000313" key="2">
    <source>
        <dbReference type="EMBL" id="CAL4100692.1"/>
    </source>
</evidence>
<feature type="compositionally biased region" description="Low complexity" evidence="1">
    <location>
        <begin position="371"/>
        <end position="389"/>
    </location>
</feature>
<feature type="compositionally biased region" description="Basic and acidic residues" evidence="1">
    <location>
        <begin position="179"/>
        <end position="192"/>
    </location>
</feature>
<comment type="caution">
    <text evidence="2">The sequence shown here is derived from an EMBL/GenBank/DDBJ whole genome shotgun (WGS) entry which is preliminary data.</text>
</comment>
<feature type="region of interest" description="Disordered" evidence="1">
    <location>
        <begin position="700"/>
        <end position="759"/>
    </location>
</feature>
<dbReference type="Proteomes" id="UP001497623">
    <property type="component" value="Unassembled WGS sequence"/>
</dbReference>
<feature type="region of interest" description="Disordered" evidence="1">
    <location>
        <begin position="1"/>
        <end position="34"/>
    </location>
</feature>
<keyword evidence="3" id="KW-1185">Reference proteome</keyword>
<sequence length="759" mass="84827">QESQSDQQSEDTLELQPNNPEQGITAQVQHSTSIQERMLDGKKVLTSFGPINRTLSRAGKPKGPAPPPPVKIRPSLDSLTQENTQKEDKKEECKDTNNFTEKLPNTEYSSTETLTIEDSHLSENSSIENQHHMETQAVKDIRSGVLRRTSTIERHISLPVIEENIKNTRKRPAPQPRNSSDKETSPSKDITKSNRPPDIVKPPRSSLIQKPPRLADKNITIERRPSIPKKPDIKTVQTDNEVNLRRLEEVLSNILDHGSPAPLRATKSDENIMESLSVAETKKPKGILKKVSLKPSKYEVAHREALEDSKALLEQLPRGELQRNKIVLRVPSFRTAGCQTESYRPIRRRASCAQTNLSVATRYRDANRDNTTTTSSLTKNKGTTKSSSTQHWPPRVIMRESNQESSVLETSSSSSGYSSPEAHATPTNSGPPSPASSSVVVSDEDHQDEVQMSDGTNVTVIEVNKDGSRTTKSNTIPWKPLHTIVPPPRPPKPLRLRHMSDAAAFIGARGGLLLPVHHRNHQLPHYEDVFGLAALTENVMLLTEAINPVLVHNTIRPQSSIEETHEELGLPRSTTPRVVDMIRKASANLSMNDTVTAHRPQPRPALRTHSLSLPRPSLIPPTPTRRYSKDSRSPSPTHSSSNDHQQHNIYSDQYNDPHNNHTAAYLASLELLASHYRHQALANAKQLQLQQRLLAQQQKQQQQQSQQQDKGSEKIESDDTEKEAGLLNQVLKKETHNDIQQKQYEQPPISAGKTIESEC</sequence>
<reference evidence="2 3" key="1">
    <citation type="submission" date="2024-05" db="EMBL/GenBank/DDBJ databases">
        <authorList>
            <person name="Wallberg A."/>
        </authorList>
    </citation>
    <scope>NUCLEOTIDE SEQUENCE [LARGE SCALE GENOMIC DNA]</scope>
</reference>
<organism evidence="2 3">
    <name type="scientific">Meganyctiphanes norvegica</name>
    <name type="common">Northern krill</name>
    <name type="synonym">Thysanopoda norvegica</name>
    <dbReference type="NCBI Taxonomy" id="48144"/>
    <lineage>
        <taxon>Eukaryota</taxon>
        <taxon>Metazoa</taxon>
        <taxon>Ecdysozoa</taxon>
        <taxon>Arthropoda</taxon>
        <taxon>Crustacea</taxon>
        <taxon>Multicrustacea</taxon>
        <taxon>Malacostraca</taxon>
        <taxon>Eumalacostraca</taxon>
        <taxon>Eucarida</taxon>
        <taxon>Euphausiacea</taxon>
        <taxon>Euphausiidae</taxon>
        <taxon>Meganyctiphanes</taxon>
    </lineage>
</organism>
<evidence type="ECO:0000256" key="1">
    <source>
        <dbReference type="SAM" id="MobiDB-lite"/>
    </source>
</evidence>
<feature type="compositionally biased region" description="Polar residues" evidence="1">
    <location>
        <begin position="647"/>
        <end position="656"/>
    </location>
</feature>
<feature type="compositionally biased region" description="Basic and acidic residues" evidence="1">
    <location>
        <begin position="84"/>
        <end position="95"/>
    </location>
</feature>
<feature type="compositionally biased region" description="Low complexity" evidence="1">
    <location>
        <begin position="403"/>
        <end position="421"/>
    </location>
</feature>
<feature type="region of interest" description="Disordered" evidence="1">
    <location>
        <begin position="163"/>
        <end position="212"/>
    </location>
</feature>
<protein>
    <submittedName>
        <fullName evidence="2">Uncharacterized protein</fullName>
    </submittedName>
</protein>
<feature type="non-terminal residue" evidence="2">
    <location>
        <position position="1"/>
    </location>
</feature>
<name>A0AAV2QVN3_MEGNR</name>
<feature type="region of interest" description="Disordered" evidence="1">
    <location>
        <begin position="590"/>
        <end position="656"/>
    </location>
</feature>
<proteinExistence type="predicted"/>
<dbReference type="AlphaFoldDB" id="A0AAV2QVN3"/>
<gene>
    <name evidence="2" type="ORF">MNOR_LOCUS16861</name>
</gene>
<feature type="compositionally biased region" description="Polar residues" evidence="1">
    <location>
        <begin position="15"/>
        <end position="34"/>
    </location>
</feature>
<dbReference type="EMBL" id="CAXKWB010011279">
    <property type="protein sequence ID" value="CAL4100692.1"/>
    <property type="molecule type" value="Genomic_DNA"/>
</dbReference>
<evidence type="ECO:0000313" key="3">
    <source>
        <dbReference type="Proteomes" id="UP001497623"/>
    </source>
</evidence>